<keyword evidence="2" id="KW-0804">Transcription</keyword>
<dbReference type="InterPro" id="IPR036390">
    <property type="entry name" value="WH_DNA-bd_sf"/>
</dbReference>
<dbReference type="SMART" id="SM01134">
    <property type="entry name" value="DeoRC"/>
    <property type="match status" value="1"/>
</dbReference>
<dbReference type="SUPFAM" id="SSF46785">
    <property type="entry name" value="Winged helix' DNA-binding domain"/>
    <property type="match status" value="1"/>
</dbReference>
<dbReference type="Pfam" id="PF00455">
    <property type="entry name" value="DeoRC"/>
    <property type="match status" value="1"/>
</dbReference>
<name>A0A5D0CJ30_9BACL</name>
<dbReference type="EMBL" id="VSDO01000006">
    <property type="protein sequence ID" value="TYA09949.1"/>
    <property type="molecule type" value="Genomic_DNA"/>
</dbReference>
<proteinExistence type="predicted"/>
<accession>A0A5D0CJ30</accession>
<dbReference type="PANTHER" id="PTHR30363">
    <property type="entry name" value="HTH-TYPE TRANSCRIPTIONAL REGULATOR SRLR-RELATED"/>
    <property type="match status" value="1"/>
</dbReference>
<comment type="caution">
    <text evidence="4">The sequence shown here is derived from an EMBL/GenBank/DDBJ whole genome shotgun (WGS) entry which is preliminary data.</text>
</comment>
<dbReference type="Gene3D" id="1.10.10.10">
    <property type="entry name" value="Winged helix-like DNA-binding domain superfamily/Winged helix DNA-binding domain"/>
    <property type="match status" value="1"/>
</dbReference>
<evidence type="ECO:0000259" key="3">
    <source>
        <dbReference type="PROSITE" id="PS51000"/>
    </source>
</evidence>
<dbReference type="Pfam" id="PF08220">
    <property type="entry name" value="HTH_DeoR"/>
    <property type="match status" value="1"/>
</dbReference>
<organism evidence="4 5">
    <name type="scientific">Paenibacillus faecis</name>
    <dbReference type="NCBI Taxonomy" id="862114"/>
    <lineage>
        <taxon>Bacteria</taxon>
        <taxon>Bacillati</taxon>
        <taxon>Bacillota</taxon>
        <taxon>Bacilli</taxon>
        <taxon>Bacillales</taxon>
        <taxon>Paenibacillaceae</taxon>
        <taxon>Paenibacillus</taxon>
    </lineage>
</organism>
<dbReference type="GO" id="GO:0003700">
    <property type="term" value="F:DNA-binding transcription factor activity"/>
    <property type="evidence" value="ECO:0007669"/>
    <property type="project" value="InterPro"/>
</dbReference>
<evidence type="ECO:0000313" key="4">
    <source>
        <dbReference type="EMBL" id="TYA09949.1"/>
    </source>
</evidence>
<dbReference type="RefSeq" id="WP_148457487.1">
    <property type="nucleotide sequence ID" value="NZ_VSDO01000006.1"/>
</dbReference>
<reference evidence="4 5" key="1">
    <citation type="submission" date="2019-08" db="EMBL/GenBank/DDBJ databases">
        <title>Genome sequencing of Paenibacillus faecis DSM 23593(T).</title>
        <authorList>
            <person name="Kook J.-K."/>
            <person name="Park S.-N."/>
            <person name="Lim Y.K."/>
        </authorList>
    </citation>
    <scope>NUCLEOTIDE SEQUENCE [LARGE SCALE GENOMIC DNA]</scope>
    <source>
        <strain evidence="4 5">DSM 23593</strain>
    </source>
</reference>
<evidence type="ECO:0000313" key="5">
    <source>
        <dbReference type="Proteomes" id="UP000325218"/>
    </source>
</evidence>
<dbReference type="Proteomes" id="UP000325218">
    <property type="component" value="Unassembled WGS sequence"/>
</dbReference>
<dbReference type="InterPro" id="IPR036388">
    <property type="entry name" value="WH-like_DNA-bd_sf"/>
</dbReference>
<dbReference type="InterPro" id="IPR050313">
    <property type="entry name" value="Carb_Metab_HTH_regulators"/>
</dbReference>
<gene>
    <name evidence="4" type="ORF">FRY98_25390</name>
</gene>
<dbReference type="SMART" id="SM00420">
    <property type="entry name" value="HTH_DEOR"/>
    <property type="match status" value="1"/>
</dbReference>
<protein>
    <submittedName>
        <fullName evidence="4">DeoR/GlpR transcriptional regulator</fullName>
    </submittedName>
</protein>
<keyword evidence="1" id="KW-0805">Transcription regulation</keyword>
<dbReference type="InterPro" id="IPR001034">
    <property type="entry name" value="DeoR_HTH"/>
</dbReference>
<dbReference type="InterPro" id="IPR037171">
    <property type="entry name" value="NagB/RpiA_transferase-like"/>
</dbReference>
<sequence>MDQETRLSLIEDMTKTMALVTVQNICDTFQVSRDTARRDLVKLEQQGRITRTRGGAVSSTIQTYAQRKEESGDLKRKLAKAASSLPKDGDLLFMDSSTSVACMAEFIVDRVLTIVTHSLHIAQAFSHSPKVELILLGGRLHSRDQYVYGSAALDALEQYRADWFFTGACGIDEGEITGVHLEDALIKQKMIARARNVVMLADHSKMNVNFPFRIGRLEEVDILFTDRDLPMDAADPTSKPKEICIVS</sequence>
<dbReference type="Gene3D" id="3.40.50.1360">
    <property type="match status" value="1"/>
</dbReference>
<dbReference type="OrthoDB" id="9798651at2"/>
<dbReference type="AlphaFoldDB" id="A0A5D0CJ30"/>
<dbReference type="PROSITE" id="PS51000">
    <property type="entry name" value="HTH_DEOR_2"/>
    <property type="match status" value="1"/>
</dbReference>
<evidence type="ECO:0000256" key="1">
    <source>
        <dbReference type="ARBA" id="ARBA00023015"/>
    </source>
</evidence>
<dbReference type="SUPFAM" id="SSF100950">
    <property type="entry name" value="NagB/RpiA/CoA transferase-like"/>
    <property type="match status" value="1"/>
</dbReference>
<dbReference type="PANTHER" id="PTHR30363:SF51">
    <property type="entry name" value="HTH-TYPE TRANSCRIPTIONAL REPRESSOR GLCR"/>
    <property type="match status" value="1"/>
</dbReference>
<evidence type="ECO:0000256" key="2">
    <source>
        <dbReference type="ARBA" id="ARBA00023163"/>
    </source>
</evidence>
<dbReference type="PRINTS" id="PR00037">
    <property type="entry name" value="HTHLACR"/>
</dbReference>
<feature type="domain" description="HTH deoR-type" evidence="3">
    <location>
        <begin position="3"/>
        <end position="58"/>
    </location>
</feature>
<dbReference type="InterPro" id="IPR014036">
    <property type="entry name" value="DeoR-like_C"/>
</dbReference>
<keyword evidence="5" id="KW-1185">Reference proteome</keyword>